<proteinExistence type="predicted"/>
<evidence type="ECO:0000256" key="2">
    <source>
        <dbReference type="ARBA" id="ARBA00022842"/>
    </source>
</evidence>
<protein>
    <submittedName>
        <fullName evidence="3">Putative hydrolase of the HAD superfamily</fullName>
    </submittedName>
</protein>
<dbReference type="InterPro" id="IPR036412">
    <property type="entry name" value="HAD-like_sf"/>
</dbReference>
<dbReference type="SFLD" id="SFLDS00003">
    <property type="entry name" value="Haloacid_Dehalogenase"/>
    <property type="match status" value="1"/>
</dbReference>
<keyword evidence="1 3" id="KW-0378">Hydrolase</keyword>
<dbReference type="InterPro" id="IPR023214">
    <property type="entry name" value="HAD_sf"/>
</dbReference>
<dbReference type="Gene3D" id="1.10.150.240">
    <property type="entry name" value="Putative phosphatase, domain 2"/>
    <property type="match status" value="1"/>
</dbReference>
<evidence type="ECO:0000256" key="1">
    <source>
        <dbReference type="ARBA" id="ARBA00022801"/>
    </source>
</evidence>
<dbReference type="GO" id="GO:0016787">
    <property type="term" value="F:hydrolase activity"/>
    <property type="evidence" value="ECO:0007669"/>
    <property type="project" value="UniProtKB-KW"/>
</dbReference>
<dbReference type="SFLD" id="SFLDG01129">
    <property type="entry name" value="C1.5:_HAD__Beta-PGM__Phosphata"/>
    <property type="match status" value="1"/>
</dbReference>
<reference evidence="3 4" key="1">
    <citation type="submission" date="2016-10" db="EMBL/GenBank/DDBJ databases">
        <authorList>
            <person name="de Groot N.N."/>
        </authorList>
    </citation>
    <scope>NUCLEOTIDE SEQUENCE [LARGE SCALE GENOMIC DNA]</scope>
    <source>
        <strain evidence="4">P4-7,KCTC 19426,CECT 7604</strain>
    </source>
</reference>
<dbReference type="Gene3D" id="3.40.50.1000">
    <property type="entry name" value="HAD superfamily/HAD-like"/>
    <property type="match status" value="1"/>
</dbReference>
<dbReference type="EMBL" id="LT629710">
    <property type="protein sequence ID" value="SDO61985.1"/>
    <property type="molecule type" value="Genomic_DNA"/>
</dbReference>
<keyword evidence="2" id="KW-0460">Magnesium</keyword>
<dbReference type="Pfam" id="PF00702">
    <property type="entry name" value="Hydrolase"/>
    <property type="match status" value="1"/>
</dbReference>
<organism evidence="3 4">
    <name type="scientific">Nakamurella panacisegetis</name>
    <dbReference type="NCBI Taxonomy" id="1090615"/>
    <lineage>
        <taxon>Bacteria</taxon>
        <taxon>Bacillati</taxon>
        <taxon>Actinomycetota</taxon>
        <taxon>Actinomycetes</taxon>
        <taxon>Nakamurellales</taxon>
        <taxon>Nakamurellaceae</taxon>
        <taxon>Nakamurella</taxon>
    </lineage>
</organism>
<dbReference type="Proteomes" id="UP000198741">
    <property type="component" value="Chromosome I"/>
</dbReference>
<dbReference type="STRING" id="1090615.SAMN04515671_1510"/>
<dbReference type="InterPro" id="IPR051400">
    <property type="entry name" value="HAD-like_hydrolase"/>
</dbReference>
<dbReference type="OrthoDB" id="3680851at2"/>
<name>A0A1H0L1N1_9ACTN</name>
<accession>A0A1H0L1N1</accession>
<dbReference type="PANTHER" id="PTHR46470">
    <property type="entry name" value="N-ACYLNEURAMINATE-9-PHOSPHATASE"/>
    <property type="match status" value="1"/>
</dbReference>
<sequence>MNTARRSLIFDADDTLWENNVLFERVVEDYLDWLAHPTLSRPEIRSVLDDIEAANVKNNGYGSRAFLGNLAQTFERLYARPVTDAQRAEIEDLAAALLHHDIELMPGVADVLGTLGTRHDLFLLTKGDQTEQRRKLDASGLAHHFAAVHIVPEKDPDVYREVTVEHGLINENTWMIGNSPKSDILPARAAGLNAVFIPHVSTWVLEHSEIPPDDRVLRLPSFTALLDHF</sequence>
<gene>
    <name evidence="3" type="ORF">SAMN04515671_1510</name>
</gene>
<dbReference type="SUPFAM" id="SSF56784">
    <property type="entry name" value="HAD-like"/>
    <property type="match status" value="1"/>
</dbReference>
<dbReference type="AlphaFoldDB" id="A0A1H0L1N1"/>
<dbReference type="InterPro" id="IPR023198">
    <property type="entry name" value="PGP-like_dom2"/>
</dbReference>
<dbReference type="PANTHER" id="PTHR46470:SF4">
    <property type="entry name" value="5-AMINO-6-(5-PHOSPHO-D-RIBITYLAMINO)URACIL PHOSPHATASE YIGB"/>
    <property type="match status" value="1"/>
</dbReference>
<evidence type="ECO:0000313" key="3">
    <source>
        <dbReference type="EMBL" id="SDO61985.1"/>
    </source>
</evidence>
<keyword evidence="4" id="KW-1185">Reference proteome</keyword>
<evidence type="ECO:0000313" key="4">
    <source>
        <dbReference type="Proteomes" id="UP000198741"/>
    </source>
</evidence>